<dbReference type="PROSITE" id="PS01247">
    <property type="entry name" value="IUNH"/>
    <property type="match status" value="1"/>
</dbReference>
<dbReference type="PANTHER" id="PTHR12304:SF4">
    <property type="entry name" value="URIDINE NUCLEOSIDASE"/>
    <property type="match status" value="1"/>
</dbReference>
<gene>
    <name evidence="4" type="ORF">CCASEI_01415</name>
</gene>
<keyword evidence="5" id="KW-1185">Reference proteome</keyword>
<protein>
    <submittedName>
        <fullName evidence="4">Inosine-uridine preferring nucleoside hydrolase</fullName>
    </submittedName>
</protein>
<dbReference type="InterPro" id="IPR036452">
    <property type="entry name" value="Ribo_hydro-like"/>
</dbReference>
<dbReference type="CDD" id="cd02651">
    <property type="entry name" value="nuc_hydro_IU_UC_XIUA"/>
    <property type="match status" value="1"/>
</dbReference>
<dbReference type="Pfam" id="PF01156">
    <property type="entry name" value="IU_nuc_hydro"/>
    <property type="match status" value="1"/>
</dbReference>
<dbReference type="GO" id="GO:0016787">
    <property type="term" value="F:hydrolase activity"/>
    <property type="evidence" value="ECO:0007669"/>
    <property type="project" value="UniProtKB-KW"/>
</dbReference>
<keyword evidence="2" id="KW-0326">Glycosidase</keyword>
<feature type="domain" description="Inosine/uridine-preferring nucleoside hydrolase" evidence="3">
    <location>
        <begin position="12"/>
        <end position="323"/>
    </location>
</feature>
<accession>A0ABN4CC53</accession>
<evidence type="ECO:0000313" key="5">
    <source>
        <dbReference type="Proteomes" id="UP000019226"/>
    </source>
</evidence>
<dbReference type="Proteomes" id="UP000019226">
    <property type="component" value="Chromosome"/>
</dbReference>
<dbReference type="EMBL" id="CP004350">
    <property type="protein sequence ID" value="AHI18868.1"/>
    <property type="molecule type" value="Genomic_DNA"/>
</dbReference>
<dbReference type="Gene3D" id="3.90.245.10">
    <property type="entry name" value="Ribonucleoside hydrolase-like"/>
    <property type="match status" value="1"/>
</dbReference>
<name>A0ABN4CC53_9CORY</name>
<evidence type="ECO:0000313" key="4">
    <source>
        <dbReference type="EMBL" id="AHI18868.1"/>
    </source>
</evidence>
<organism evidence="4 5">
    <name type="scientific">Corynebacterium casei LMG S-19264</name>
    <dbReference type="NCBI Taxonomy" id="1285583"/>
    <lineage>
        <taxon>Bacteria</taxon>
        <taxon>Bacillati</taxon>
        <taxon>Actinomycetota</taxon>
        <taxon>Actinomycetes</taxon>
        <taxon>Mycobacteriales</taxon>
        <taxon>Corynebacteriaceae</taxon>
        <taxon>Corynebacterium</taxon>
    </lineage>
</organism>
<evidence type="ECO:0000259" key="3">
    <source>
        <dbReference type="Pfam" id="PF01156"/>
    </source>
</evidence>
<dbReference type="InterPro" id="IPR015910">
    <property type="entry name" value="I/U_nuclsd_hydro_CS"/>
</dbReference>
<dbReference type="PANTHER" id="PTHR12304">
    <property type="entry name" value="INOSINE-URIDINE PREFERRING NUCLEOSIDE HYDROLASE"/>
    <property type="match status" value="1"/>
</dbReference>
<dbReference type="InterPro" id="IPR001910">
    <property type="entry name" value="Inosine/uridine_hydrolase_dom"/>
</dbReference>
<dbReference type="InterPro" id="IPR023186">
    <property type="entry name" value="IUNH"/>
</dbReference>
<evidence type="ECO:0000256" key="2">
    <source>
        <dbReference type="ARBA" id="ARBA00023295"/>
    </source>
</evidence>
<dbReference type="GeneID" id="82876485"/>
<evidence type="ECO:0000256" key="1">
    <source>
        <dbReference type="ARBA" id="ARBA00022801"/>
    </source>
</evidence>
<dbReference type="SUPFAM" id="SSF53590">
    <property type="entry name" value="Nucleoside hydrolase"/>
    <property type="match status" value="1"/>
</dbReference>
<proteinExistence type="predicted"/>
<sequence length="339" mass="36029">MNAETTSPAQKIILDCDPGHDDAIAMLLAHGNPNLELLAVTTVAGNQTLEKVTTNARALARVGNITGIPFAAGASRPLVGPQLIPDEIHGESGLDGPELPAPGVPLEDTHAVNLIAQVIQDNEPGSVVIVPTGSLTNIALFARMYPELVERVGGVTLMGGGHHTGNMTPAAEFNILADPDAAAIVFEESWPVTMIGLDVTHQVLAVPDRMEQLKAIGTDVAQFIAELVEFFGASYMKERNYPGPPMHDPLAVAAVADPSVVRTIRAPIYVETQGAHARGQTIVDFRRTWSNNDPSGLGLVDDPEATSPNTSVAVDVDTDKFWDLLFDALRRIGDTNFKS</sequence>
<keyword evidence="1 4" id="KW-0378">Hydrolase</keyword>
<dbReference type="RefSeq" id="WP_006823785.1">
    <property type="nucleotide sequence ID" value="NZ_CP004350.1"/>
</dbReference>
<reference evidence="5" key="1">
    <citation type="submission" date="2013-02" db="EMBL/GenBank/DDBJ databases">
        <title>The complete genome sequence of Corynebacterium casei LMG S-19264 (=DSM 44701).</title>
        <authorList>
            <person name="Ruckert C."/>
            <person name="Albersmeier A."/>
            <person name="Kalinowski J."/>
        </authorList>
    </citation>
    <scope>NUCLEOTIDE SEQUENCE [LARGE SCALE GENOMIC DNA]</scope>
    <source>
        <strain evidence="5">LMG S-19264</strain>
    </source>
</reference>